<dbReference type="CDD" id="cd12797">
    <property type="entry name" value="M23_peptidase"/>
    <property type="match status" value="1"/>
</dbReference>
<organism evidence="3 4">
    <name type="scientific">Desulfosporosinus fructosivorans</name>
    <dbReference type="NCBI Taxonomy" id="2018669"/>
    <lineage>
        <taxon>Bacteria</taxon>
        <taxon>Bacillati</taxon>
        <taxon>Bacillota</taxon>
        <taxon>Clostridia</taxon>
        <taxon>Eubacteriales</taxon>
        <taxon>Desulfitobacteriaceae</taxon>
        <taxon>Desulfosporosinus</taxon>
    </lineage>
</organism>
<sequence>MNRRKGSISWALVWGFLVLAGGMTLYNGYLGAIASSSQERISLNSEKDQAVTARTTSDQETGAAALIMQNRTGELKELDQAGVANTTDKDQVIQGEPKLKDFPCPVQGKLLRNVGNYYSEAFNNYLFHAGMDYAEPEGTVIRATHGGKVIFSGLDSTLGQKVTLDCGKGWVVTYGGLDNLRVKHGDIVENQDALGQVGYYTATEGKSDQPQLHYEVWHGDEVQRP</sequence>
<protein>
    <submittedName>
        <fullName evidence="3">M23 family metallopeptidase</fullName>
    </submittedName>
</protein>
<dbReference type="GO" id="GO:0004222">
    <property type="term" value="F:metalloendopeptidase activity"/>
    <property type="evidence" value="ECO:0007669"/>
    <property type="project" value="TreeGrafter"/>
</dbReference>
<gene>
    <name evidence="3" type="ORF">E4K67_19575</name>
</gene>
<dbReference type="Gene3D" id="2.70.70.10">
    <property type="entry name" value="Glucose Permease (Domain IIA)"/>
    <property type="match status" value="1"/>
</dbReference>
<reference evidence="3 4" key="1">
    <citation type="submission" date="2019-03" db="EMBL/GenBank/DDBJ databases">
        <title>Draft Genome Sequence of Desulfosporosinus fructosivorans Strain 63.6F, Isolated from Marine Sediment in the Baltic Sea.</title>
        <authorList>
            <person name="Hausmann B."/>
            <person name="Vandieken V."/>
            <person name="Pjevac P."/>
            <person name="Schreck K."/>
            <person name="Herbold C.W."/>
            <person name="Loy A."/>
        </authorList>
    </citation>
    <scope>NUCLEOTIDE SEQUENCE [LARGE SCALE GENOMIC DNA]</scope>
    <source>
        <strain evidence="3 4">63.6F</strain>
    </source>
</reference>
<dbReference type="InterPro" id="IPR050570">
    <property type="entry name" value="Cell_wall_metabolism_enzyme"/>
</dbReference>
<keyword evidence="4" id="KW-1185">Reference proteome</keyword>
<accession>A0A4Z0R3C8</accession>
<dbReference type="EMBL" id="SPQQ01000007">
    <property type="protein sequence ID" value="TGE36633.1"/>
    <property type="molecule type" value="Genomic_DNA"/>
</dbReference>
<comment type="caution">
    <text evidence="3">The sequence shown here is derived from an EMBL/GenBank/DDBJ whole genome shotgun (WGS) entry which is preliminary data.</text>
</comment>
<name>A0A4Z0R3C8_9FIRM</name>
<evidence type="ECO:0000256" key="1">
    <source>
        <dbReference type="ARBA" id="ARBA00022729"/>
    </source>
</evidence>
<dbReference type="Proteomes" id="UP000298460">
    <property type="component" value="Unassembled WGS sequence"/>
</dbReference>
<feature type="domain" description="M23ase beta-sheet core" evidence="2">
    <location>
        <begin position="127"/>
        <end position="223"/>
    </location>
</feature>
<dbReference type="Pfam" id="PF01551">
    <property type="entry name" value="Peptidase_M23"/>
    <property type="match status" value="1"/>
</dbReference>
<dbReference type="RefSeq" id="WP_135549796.1">
    <property type="nucleotide sequence ID" value="NZ_SPQQ01000007.1"/>
</dbReference>
<evidence type="ECO:0000313" key="4">
    <source>
        <dbReference type="Proteomes" id="UP000298460"/>
    </source>
</evidence>
<dbReference type="AlphaFoldDB" id="A0A4Z0R3C8"/>
<dbReference type="PANTHER" id="PTHR21666">
    <property type="entry name" value="PEPTIDASE-RELATED"/>
    <property type="match status" value="1"/>
</dbReference>
<evidence type="ECO:0000259" key="2">
    <source>
        <dbReference type="Pfam" id="PF01551"/>
    </source>
</evidence>
<dbReference type="InterPro" id="IPR016047">
    <property type="entry name" value="M23ase_b-sheet_dom"/>
</dbReference>
<proteinExistence type="predicted"/>
<evidence type="ECO:0000313" key="3">
    <source>
        <dbReference type="EMBL" id="TGE36633.1"/>
    </source>
</evidence>
<keyword evidence="1" id="KW-0732">Signal</keyword>
<dbReference type="PANTHER" id="PTHR21666:SF289">
    <property type="entry name" value="L-ALA--D-GLU ENDOPEPTIDASE"/>
    <property type="match status" value="1"/>
</dbReference>
<dbReference type="SUPFAM" id="SSF51261">
    <property type="entry name" value="Duplicated hybrid motif"/>
    <property type="match status" value="1"/>
</dbReference>
<dbReference type="InterPro" id="IPR011055">
    <property type="entry name" value="Dup_hybrid_motif"/>
</dbReference>
<dbReference type="OrthoDB" id="1786111at2"/>